<dbReference type="PANTHER" id="PTHR23226">
    <property type="entry name" value="ZINC FINGER AND SCAN DOMAIN-CONTAINING"/>
    <property type="match status" value="1"/>
</dbReference>
<feature type="region of interest" description="Disordered" evidence="8">
    <location>
        <begin position="286"/>
        <end position="329"/>
    </location>
</feature>
<dbReference type="FunFam" id="3.30.160.60:FF:000522">
    <property type="entry name" value="zinc finger protein 285"/>
    <property type="match status" value="1"/>
</dbReference>
<feature type="domain" description="C2H2-type" evidence="9">
    <location>
        <begin position="89"/>
        <end position="116"/>
    </location>
</feature>
<evidence type="ECO:0000256" key="7">
    <source>
        <dbReference type="PROSITE-ProRule" id="PRU00042"/>
    </source>
</evidence>
<dbReference type="FunFam" id="3.30.160.60:FF:000065">
    <property type="entry name" value="B-cell CLL/lymphoma 6, member B"/>
    <property type="match status" value="2"/>
</dbReference>
<dbReference type="SUPFAM" id="SSF57667">
    <property type="entry name" value="beta-beta-alpha zinc fingers"/>
    <property type="match status" value="3"/>
</dbReference>
<feature type="domain" description="C2H2-type" evidence="9">
    <location>
        <begin position="7"/>
        <end position="34"/>
    </location>
</feature>
<dbReference type="InterPro" id="IPR036236">
    <property type="entry name" value="Znf_C2H2_sf"/>
</dbReference>
<evidence type="ECO:0000259" key="9">
    <source>
        <dbReference type="PROSITE" id="PS50157"/>
    </source>
</evidence>
<evidence type="ECO:0000256" key="4">
    <source>
        <dbReference type="ARBA" id="ARBA00022771"/>
    </source>
</evidence>
<proteinExistence type="predicted"/>
<evidence type="ECO:0000256" key="8">
    <source>
        <dbReference type="SAM" id="MobiDB-lite"/>
    </source>
</evidence>
<dbReference type="GO" id="GO:0000978">
    <property type="term" value="F:RNA polymerase II cis-regulatory region sequence-specific DNA binding"/>
    <property type="evidence" value="ECO:0007669"/>
    <property type="project" value="TreeGrafter"/>
</dbReference>
<dbReference type="SMART" id="SM00355">
    <property type="entry name" value="ZnF_C2H2"/>
    <property type="match status" value="6"/>
</dbReference>
<dbReference type="InterPro" id="IPR013087">
    <property type="entry name" value="Znf_C2H2_type"/>
</dbReference>
<dbReference type="FunFam" id="3.30.160.60:FF:000446">
    <property type="entry name" value="Zinc finger protein"/>
    <property type="match status" value="2"/>
</dbReference>
<keyword evidence="4 7" id="KW-0863">Zinc-finger</keyword>
<dbReference type="GO" id="GO:0005634">
    <property type="term" value="C:nucleus"/>
    <property type="evidence" value="ECO:0007669"/>
    <property type="project" value="UniProtKB-SubCell"/>
</dbReference>
<feature type="domain" description="C2H2-type" evidence="9">
    <location>
        <begin position="145"/>
        <end position="172"/>
    </location>
</feature>
<dbReference type="PROSITE" id="PS50157">
    <property type="entry name" value="ZINC_FINGER_C2H2_2"/>
    <property type="match status" value="6"/>
</dbReference>
<keyword evidence="5" id="KW-0862">Zinc</keyword>
<dbReference type="PANTHER" id="PTHR23226:SF416">
    <property type="entry name" value="FI01424P"/>
    <property type="match status" value="1"/>
</dbReference>
<dbReference type="AlphaFoldDB" id="A0A3B4AJJ2"/>
<feature type="domain" description="C2H2-type" evidence="9">
    <location>
        <begin position="35"/>
        <end position="62"/>
    </location>
</feature>
<dbReference type="Proteomes" id="UP000261520">
    <property type="component" value="Unplaced"/>
</dbReference>
<dbReference type="GO" id="GO:0008270">
    <property type="term" value="F:zinc ion binding"/>
    <property type="evidence" value="ECO:0007669"/>
    <property type="project" value="UniProtKB-KW"/>
</dbReference>
<feature type="compositionally biased region" description="Low complexity" evidence="8">
    <location>
        <begin position="295"/>
        <end position="306"/>
    </location>
</feature>
<sequence length="329" mass="36945">IPRIASFTCPECGKSFRHRSVLELHMRIHPKDKPYQCKVCGKGFRFSSYLQQHLIMHTSKRPHKCPDCGRAFAFLQNMKTHQKLHQKTFRCNTCLKGFSDETQLKQHMLSHKGNKPHRCNICEKTFGLAYQLLDHMNTHTGFRPHRCEVCNRSFTWLSSLLSHRKSHKRQNNSLQMKDRMREGGTSSGDTRGMSKSFAGSVMTDSSILSNISVEDADQLPLMSTAGVDQKPQQLNEPVIPEVPPEVMPAPSVQQTYVASHAVSVENPSQPCSVSGQTIEQPHIIENSPKYVSTGPSVVSKESSPSSATEIEQHRSSTSTSLYLCPPWGN</sequence>
<reference evidence="10" key="2">
    <citation type="submission" date="2025-09" db="UniProtKB">
        <authorList>
            <consortium name="Ensembl"/>
        </authorList>
    </citation>
    <scope>IDENTIFICATION</scope>
</reference>
<feature type="domain" description="C2H2-type" evidence="9">
    <location>
        <begin position="117"/>
        <end position="144"/>
    </location>
</feature>
<evidence type="ECO:0000256" key="1">
    <source>
        <dbReference type="ARBA" id="ARBA00004123"/>
    </source>
</evidence>
<evidence type="ECO:0000256" key="2">
    <source>
        <dbReference type="ARBA" id="ARBA00022723"/>
    </source>
</evidence>
<dbReference type="PROSITE" id="PS00028">
    <property type="entry name" value="ZINC_FINGER_C2H2_1"/>
    <property type="match status" value="6"/>
</dbReference>
<reference evidence="10" key="1">
    <citation type="submission" date="2025-08" db="UniProtKB">
        <authorList>
            <consortium name="Ensembl"/>
        </authorList>
    </citation>
    <scope>IDENTIFICATION</scope>
</reference>
<evidence type="ECO:0000256" key="6">
    <source>
        <dbReference type="ARBA" id="ARBA00023242"/>
    </source>
</evidence>
<protein>
    <recommendedName>
        <fullName evidence="9">C2H2-type domain-containing protein</fullName>
    </recommendedName>
</protein>
<evidence type="ECO:0000313" key="10">
    <source>
        <dbReference type="Ensembl" id="ENSPMGP00000016556.1"/>
    </source>
</evidence>
<evidence type="ECO:0000313" key="11">
    <source>
        <dbReference type="Proteomes" id="UP000261520"/>
    </source>
</evidence>
<dbReference type="Pfam" id="PF00096">
    <property type="entry name" value="zf-C2H2"/>
    <property type="match status" value="4"/>
</dbReference>
<evidence type="ECO:0000256" key="5">
    <source>
        <dbReference type="ARBA" id="ARBA00022833"/>
    </source>
</evidence>
<keyword evidence="2" id="KW-0479">Metal-binding</keyword>
<dbReference type="FunFam" id="3.30.160.60:FF:000100">
    <property type="entry name" value="Zinc finger 45-like"/>
    <property type="match status" value="1"/>
</dbReference>
<keyword evidence="6" id="KW-0539">Nucleus</keyword>
<keyword evidence="3" id="KW-0677">Repeat</keyword>
<evidence type="ECO:0000256" key="3">
    <source>
        <dbReference type="ARBA" id="ARBA00022737"/>
    </source>
</evidence>
<dbReference type="Pfam" id="PF13912">
    <property type="entry name" value="zf-C2H2_6"/>
    <property type="match status" value="1"/>
</dbReference>
<dbReference type="Pfam" id="PF12874">
    <property type="entry name" value="zf-met"/>
    <property type="match status" value="1"/>
</dbReference>
<feature type="region of interest" description="Disordered" evidence="8">
    <location>
        <begin position="165"/>
        <end position="197"/>
    </location>
</feature>
<name>A0A3B4AJJ2_9GOBI</name>
<feature type="domain" description="C2H2-type" evidence="9">
    <location>
        <begin position="63"/>
        <end position="85"/>
    </location>
</feature>
<accession>A0A3B4AJJ2</accession>
<dbReference type="GO" id="GO:0000981">
    <property type="term" value="F:DNA-binding transcription factor activity, RNA polymerase II-specific"/>
    <property type="evidence" value="ECO:0007669"/>
    <property type="project" value="TreeGrafter"/>
</dbReference>
<keyword evidence="11" id="KW-1185">Reference proteome</keyword>
<dbReference type="Ensembl" id="ENSPMGT00000017683.1">
    <property type="protein sequence ID" value="ENSPMGP00000016556.1"/>
    <property type="gene ID" value="ENSPMGG00000013598.1"/>
</dbReference>
<comment type="subcellular location">
    <subcellularLocation>
        <location evidence="1">Nucleus</location>
    </subcellularLocation>
</comment>
<organism evidence="10 11">
    <name type="scientific">Periophthalmus magnuspinnatus</name>
    <dbReference type="NCBI Taxonomy" id="409849"/>
    <lineage>
        <taxon>Eukaryota</taxon>
        <taxon>Metazoa</taxon>
        <taxon>Chordata</taxon>
        <taxon>Craniata</taxon>
        <taxon>Vertebrata</taxon>
        <taxon>Euteleostomi</taxon>
        <taxon>Actinopterygii</taxon>
        <taxon>Neopterygii</taxon>
        <taxon>Teleostei</taxon>
        <taxon>Neoteleostei</taxon>
        <taxon>Acanthomorphata</taxon>
        <taxon>Gobiaria</taxon>
        <taxon>Gobiiformes</taxon>
        <taxon>Gobioidei</taxon>
        <taxon>Gobiidae</taxon>
        <taxon>Oxudercinae</taxon>
        <taxon>Periophthalmus</taxon>
    </lineage>
</organism>
<dbReference type="Gene3D" id="3.30.160.60">
    <property type="entry name" value="Classic Zinc Finger"/>
    <property type="match status" value="6"/>
</dbReference>
<dbReference type="STRING" id="409849.ENSPMGP00000016556"/>